<organism evidence="1 2">
    <name type="scientific">Platanthera zijinensis</name>
    <dbReference type="NCBI Taxonomy" id="2320716"/>
    <lineage>
        <taxon>Eukaryota</taxon>
        <taxon>Viridiplantae</taxon>
        <taxon>Streptophyta</taxon>
        <taxon>Embryophyta</taxon>
        <taxon>Tracheophyta</taxon>
        <taxon>Spermatophyta</taxon>
        <taxon>Magnoliopsida</taxon>
        <taxon>Liliopsida</taxon>
        <taxon>Asparagales</taxon>
        <taxon>Orchidaceae</taxon>
        <taxon>Orchidoideae</taxon>
        <taxon>Orchideae</taxon>
        <taxon>Orchidinae</taxon>
        <taxon>Platanthera</taxon>
    </lineage>
</organism>
<accession>A0AAP0BTG4</accession>
<reference evidence="1 2" key="1">
    <citation type="journal article" date="2022" name="Nat. Plants">
        <title>Genomes of leafy and leafless Platanthera orchids illuminate the evolution of mycoheterotrophy.</title>
        <authorList>
            <person name="Li M.H."/>
            <person name="Liu K.W."/>
            <person name="Li Z."/>
            <person name="Lu H.C."/>
            <person name="Ye Q.L."/>
            <person name="Zhang D."/>
            <person name="Wang J.Y."/>
            <person name="Li Y.F."/>
            <person name="Zhong Z.M."/>
            <person name="Liu X."/>
            <person name="Yu X."/>
            <person name="Liu D.K."/>
            <person name="Tu X.D."/>
            <person name="Liu B."/>
            <person name="Hao Y."/>
            <person name="Liao X.Y."/>
            <person name="Jiang Y.T."/>
            <person name="Sun W.H."/>
            <person name="Chen J."/>
            <person name="Chen Y.Q."/>
            <person name="Ai Y."/>
            <person name="Zhai J.W."/>
            <person name="Wu S.S."/>
            <person name="Zhou Z."/>
            <person name="Hsiao Y.Y."/>
            <person name="Wu W.L."/>
            <person name="Chen Y.Y."/>
            <person name="Lin Y.F."/>
            <person name="Hsu J.L."/>
            <person name="Li C.Y."/>
            <person name="Wang Z.W."/>
            <person name="Zhao X."/>
            <person name="Zhong W.Y."/>
            <person name="Ma X.K."/>
            <person name="Ma L."/>
            <person name="Huang J."/>
            <person name="Chen G.Z."/>
            <person name="Huang M.Z."/>
            <person name="Huang L."/>
            <person name="Peng D.H."/>
            <person name="Luo Y.B."/>
            <person name="Zou S.Q."/>
            <person name="Chen S.P."/>
            <person name="Lan S."/>
            <person name="Tsai W.C."/>
            <person name="Van de Peer Y."/>
            <person name="Liu Z.J."/>
        </authorList>
    </citation>
    <scope>NUCLEOTIDE SEQUENCE [LARGE SCALE GENOMIC DNA]</scope>
    <source>
        <strain evidence="1">Lor287</strain>
    </source>
</reference>
<gene>
    <name evidence="1" type="ORF">KSP39_PZI003894</name>
</gene>
<dbReference type="EMBL" id="JBBWWQ010000003">
    <property type="protein sequence ID" value="KAK8950701.1"/>
    <property type="molecule type" value="Genomic_DNA"/>
</dbReference>
<dbReference type="AlphaFoldDB" id="A0AAP0BTG4"/>
<dbReference type="Proteomes" id="UP001418222">
    <property type="component" value="Unassembled WGS sequence"/>
</dbReference>
<evidence type="ECO:0000313" key="2">
    <source>
        <dbReference type="Proteomes" id="UP001418222"/>
    </source>
</evidence>
<keyword evidence="2" id="KW-1185">Reference proteome</keyword>
<protein>
    <submittedName>
        <fullName evidence="1">Uncharacterized protein</fullName>
    </submittedName>
</protein>
<evidence type="ECO:0000313" key="1">
    <source>
        <dbReference type="EMBL" id="KAK8950701.1"/>
    </source>
</evidence>
<proteinExistence type="predicted"/>
<name>A0AAP0BTG4_9ASPA</name>
<comment type="caution">
    <text evidence="1">The sequence shown here is derived from an EMBL/GenBank/DDBJ whole genome shotgun (WGS) entry which is preliminary data.</text>
</comment>
<sequence length="154" mass="17256">MLSGVLRPYQAGFARLRTSFAHARCSGLPTAASKLTPLPHISLARRLRTGFNVPSSSQPLHRDCRAFRRINSEEGNCTSVVPHRLRRKRLGGGYLLANAAKGHTRYDSSANVTRENDHSSTLDSAHSYINVPPHMRDYYYFAVTTQQPYSCDNH</sequence>